<evidence type="ECO:0000313" key="5">
    <source>
        <dbReference type="EMBL" id="MFC4494696.1"/>
    </source>
</evidence>
<dbReference type="InterPro" id="IPR041127">
    <property type="entry name" value="PET_hydrolase/cutinase-like"/>
</dbReference>
<keyword evidence="6" id="KW-1185">Reference proteome</keyword>
<organism evidence="5 6">
    <name type="scientific">Streptomyces ovatisporus</name>
    <dbReference type="NCBI Taxonomy" id="1128682"/>
    <lineage>
        <taxon>Bacteria</taxon>
        <taxon>Bacillati</taxon>
        <taxon>Actinomycetota</taxon>
        <taxon>Actinomycetes</taxon>
        <taxon>Kitasatosporales</taxon>
        <taxon>Streptomycetaceae</taxon>
        <taxon>Streptomyces</taxon>
    </lineage>
</organism>
<feature type="region of interest" description="Disordered" evidence="1">
    <location>
        <begin position="300"/>
        <end position="329"/>
    </location>
</feature>
<feature type="compositionally biased region" description="Low complexity" evidence="1">
    <location>
        <begin position="300"/>
        <end position="325"/>
    </location>
</feature>
<accession>A0ABV9AAQ9</accession>
<dbReference type="RefSeq" id="WP_386446147.1">
    <property type="nucleotide sequence ID" value="NZ_JBHSFH010000005.1"/>
</dbReference>
<name>A0ABV9AAQ9_9ACTN</name>
<dbReference type="CDD" id="cd01823">
    <property type="entry name" value="SEST_like"/>
    <property type="match status" value="1"/>
</dbReference>
<gene>
    <name evidence="5" type="ORF">ACFPA8_11195</name>
</gene>
<feature type="domain" description="SGNH hydrolase-type esterase" evidence="4">
    <location>
        <begin position="337"/>
        <end position="575"/>
    </location>
</feature>
<dbReference type="SUPFAM" id="SSF52266">
    <property type="entry name" value="SGNH hydrolase"/>
    <property type="match status" value="1"/>
</dbReference>
<comment type="caution">
    <text evidence="5">The sequence shown here is derived from an EMBL/GenBank/DDBJ whole genome shotgun (WGS) entry which is preliminary data.</text>
</comment>
<dbReference type="Pfam" id="PF13472">
    <property type="entry name" value="Lipase_GDSL_2"/>
    <property type="match status" value="1"/>
</dbReference>
<sequence length="589" mass="61843">MTWRRRIAGPLIAVVSALTLITLPALPTAAAEREEPAPAAKSAAAPWEDPGPYGVKVKIGLTHTFYYPDGMGDGGRTHPVILWGNGTGVIPGVYSSLLRHWAGQGFIVAAANTPNGNFGISMLHGIDKLTDWNADPSSEFHGRVDLANIGASGHSQGGSGAINAGADRRVKTTAPIQPGPLNSPSALRGPALFLAGERDLIVPPALVRSLYDHADQVPAVYAELKGARHVTTVGDAGGFRGATTAWFRHQLMGDAAAGALFFGPDCGLCDDPAWSDFRRNSRAEPSTAATTAKTALTSAEANTATAATGSTATKATKATATRASTPQQQSEKIRYVALGDSAAAGPLILPPDLRQPGCLRTTRNYPARTARALGTAEFTDVTCSSARTTDLTDSQKTPLGPVPPQLDALDADTTLVTLHIGANDISLSSLMGDCLNPLRLPLRSRCADTFQENGRDQWKERIARLAPRIDDTIGAVKARAPRAEVHVVGYGSYLPPGGCHPRVPILPRDATYIHSTIGHLNTMLEQRAAAQGVHYIDLAAGSTGHDVCRPPGTRWIEPYVPASPAVPFHPNALGMEGFARIVTAAVTAA</sequence>
<dbReference type="InterPro" id="IPR013830">
    <property type="entry name" value="SGNH_hydro"/>
</dbReference>
<feature type="chain" id="PRO_5046831464" evidence="2">
    <location>
        <begin position="31"/>
        <end position="589"/>
    </location>
</feature>
<dbReference type="Proteomes" id="UP001595997">
    <property type="component" value="Unassembled WGS sequence"/>
</dbReference>
<protein>
    <submittedName>
        <fullName evidence="5">GDSL-type esterase/lipase family protein</fullName>
    </submittedName>
</protein>
<proteinExistence type="predicted"/>
<evidence type="ECO:0000256" key="1">
    <source>
        <dbReference type="SAM" id="MobiDB-lite"/>
    </source>
</evidence>
<dbReference type="InterPro" id="IPR037460">
    <property type="entry name" value="SEST-like"/>
</dbReference>
<keyword evidence="2" id="KW-0732">Signal</keyword>
<dbReference type="EMBL" id="JBHSFH010000005">
    <property type="protein sequence ID" value="MFC4494696.1"/>
    <property type="molecule type" value="Genomic_DNA"/>
</dbReference>
<evidence type="ECO:0000259" key="4">
    <source>
        <dbReference type="Pfam" id="PF13472"/>
    </source>
</evidence>
<evidence type="ECO:0000259" key="3">
    <source>
        <dbReference type="Pfam" id="PF12740"/>
    </source>
</evidence>
<dbReference type="SUPFAM" id="SSF53474">
    <property type="entry name" value="alpha/beta-Hydrolases"/>
    <property type="match status" value="1"/>
</dbReference>
<reference evidence="6" key="1">
    <citation type="journal article" date="2019" name="Int. J. Syst. Evol. Microbiol.">
        <title>The Global Catalogue of Microorganisms (GCM) 10K type strain sequencing project: providing services to taxonomists for standard genome sequencing and annotation.</title>
        <authorList>
            <consortium name="The Broad Institute Genomics Platform"/>
            <consortium name="The Broad Institute Genome Sequencing Center for Infectious Disease"/>
            <person name="Wu L."/>
            <person name="Ma J."/>
        </authorList>
    </citation>
    <scope>NUCLEOTIDE SEQUENCE [LARGE SCALE GENOMIC DNA]</scope>
    <source>
        <strain evidence="6">CGMCC 4.7357</strain>
    </source>
</reference>
<feature type="domain" description="PET hydrolase/cutinase-like" evidence="3">
    <location>
        <begin position="102"/>
        <end position="249"/>
    </location>
</feature>
<feature type="signal peptide" evidence="2">
    <location>
        <begin position="1"/>
        <end position="30"/>
    </location>
</feature>
<dbReference type="InterPro" id="IPR036514">
    <property type="entry name" value="SGNH_hydro_sf"/>
</dbReference>
<dbReference type="InterPro" id="IPR029058">
    <property type="entry name" value="AB_hydrolase_fold"/>
</dbReference>
<dbReference type="PANTHER" id="PTHR37981">
    <property type="entry name" value="LIPASE 2"/>
    <property type="match status" value="1"/>
</dbReference>
<evidence type="ECO:0000313" key="6">
    <source>
        <dbReference type="Proteomes" id="UP001595997"/>
    </source>
</evidence>
<dbReference type="Pfam" id="PF12740">
    <property type="entry name" value="PETase"/>
    <property type="match status" value="1"/>
</dbReference>
<evidence type="ECO:0000256" key="2">
    <source>
        <dbReference type="SAM" id="SignalP"/>
    </source>
</evidence>
<dbReference type="Gene3D" id="3.40.50.1110">
    <property type="entry name" value="SGNH hydrolase"/>
    <property type="match status" value="1"/>
</dbReference>
<dbReference type="Gene3D" id="3.40.50.1820">
    <property type="entry name" value="alpha/beta hydrolase"/>
    <property type="match status" value="1"/>
</dbReference>
<dbReference type="PANTHER" id="PTHR37981:SF1">
    <property type="entry name" value="SGNH HYDROLASE-TYPE ESTERASE DOMAIN-CONTAINING PROTEIN"/>
    <property type="match status" value="1"/>
</dbReference>